<sequence length="79" mass="8950">MLSKGLGLQNPSIAFVEDQHTIWLHQRQQQIQAQNAALLRLQQLPEFLPPIEEEYLDPNADDAFLLPESAQRTANIKTG</sequence>
<dbReference type="Proteomes" id="UP000663829">
    <property type="component" value="Unassembled WGS sequence"/>
</dbReference>
<protein>
    <submittedName>
        <fullName evidence="1">Uncharacterized protein</fullName>
    </submittedName>
</protein>
<comment type="caution">
    <text evidence="1">The sequence shown here is derived from an EMBL/GenBank/DDBJ whole genome shotgun (WGS) entry which is preliminary data.</text>
</comment>
<gene>
    <name evidence="1" type="ORF">GPM918_LOCUS13822</name>
    <name evidence="2" type="ORF">SRO942_LOCUS13821</name>
</gene>
<evidence type="ECO:0000313" key="2">
    <source>
        <dbReference type="EMBL" id="CAF3773667.1"/>
    </source>
</evidence>
<evidence type="ECO:0000313" key="1">
    <source>
        <dbReference type="EMBL" id="CAF1002266.1"/>
    </source>
</evidence>
<dbReference type="Proteomes" id="UP000681722">
    <property type="component" value="Unassembled WGS sequence"/>
</dbReference>
<reference evidence="1" key="1">
    <citation type="submission" date="2021-02" db="EMBL/GenBank/DDBJ databases">
        <authorList>
            <person name="Nowell W R."/>
        </authorList>
    </citation>
    <scope>NUCLEOTIDE SEQUENCE</scope>
</reference>
<organism evidence="1 3">
    <name type="scientific">Didymodactylos carnosus</name>
    <dbReference type="NCBI Taxonomy" id="1234261"/>
    <lineage>
        <taxon>Eukaryota</taxon>
        <taxon>Metazoa</taxon>
        <taxon>Spiralia</taxon>
        <taxon>Gnathifera</taxon>
        <taxon>Rotifera</taxon>
        <taxon>Eurotatoria</taxon>
        <taxon>Bdelloidea</taxon>
        <taxon>Philodinida</taxon>
        <taxon>Philodinidae</taxon>
        <taxon>Didymodactylos</taxon>
    </lineage>
</organism>
<dbReference type="EMBL" id="CAJOBC010003237">
    <property type="protein sequence ID" value="CAF3773667.1"/>
    <property type="molecule type" value="Genomic_DNA"/>
</dbReference>
<dbReference type="EMBL" id="CAJNOQ010003237">
    <property type="protein sequence ID" value="CAF1002266.1"/>
    <property type="molecule type" value="Genomic_DNA"/>
</dbReference>
<proteinExistence type="predicted"/>
<evidence type="ECO:0000313" key="3">
    <source>
        <dbReference type="Proteomes" id="UP000663829"/>
    </source>
</evidence>
<keyword evidence="3" id="KW-1185">Reference proteome</keyword>
<name>A0A814GXE9_9BILA</name>
<dbReference type="AlphaFoldDB" id="A0A814GXE9"/>
<accession>A0A814GXE9</accession>